<dbReference type="Proteomes" id="UP001500804">
    <property type="component" value="Unassembled WGS sequence"/>
</dbReference>
<comment type="caution">
    <text evidence="3">The sequence shown here is derived from an EMBL/GenBank/DDBJ whole genome shotgun (WGS) entry which is preliminary data.</text>
</comment>
<evidence type="ECO:0000256" key="2">
    <source>
        <dbReference type="SAM" id="Phobius"/>
    </source>
</evidence>
<sequence>MADPAHTTSAAAGYGYKQLFYEPLLGRGIVTALSVPLILGVGSLASAIASAIATAAVWGISRNRRAHSRPVVELGPYPRPGRGPRPAFRASTYSAVVAGSAVRLPRAWSVASVTDRAAAGRRSCPPQRSLGVSAWPATAV</sequence>
<keyword evidence="2" id="KW-0812">Transmembrane</keyword>
<name>A0ABP9NS17_9PSEU</name>
<accession>A0ABP9NS17</accession>
<evidence type="ECO:0000313" key="3">
    <source>
        <dbReference type="EMBL" id="GAA5124652.1"/>
    </source>
</evidence>
<gene>
    <name evidence="3" type="ORF">GCM10023320_38050</name>
</gene>
<evidence type="ECO:0000313" key="4">
    <source>
        <dbReference type="Proteomes" id="UP001500804"/>
    </source>
</evidence>
<protein>
    <submittedName>
        <fullName evidence="3">Uncharacterized protein</fullName>
    </submittedName>
</protein>
<feature type="region of interest" description="Disordered" evidence="1">
    <location>
        <begin position="121"/>
        <end position="140"/>
    </location>
</feature>
<reference evidence="4" key="1">
    <citation type="journal article" date="2019" name="Int. J. Syst. Evol. Microbiol.">
        <title>The Global Catalogue of Microorganisms (GCM) 10K type strain sequencing project: providing services to taxonomists for standard genome sequencing and annotation.</title>
        <authorList>
            <consortium name="The Broad Institute Genomics Platform"/>
            <consortium name="The Broad Institute Genome Sequencing Center for Infectious Disease"/>
            <person name="Wu L."/>
            <person name="Ma J."/>
        </authorList>
    </citation>
    <scope>NUCLEOTIDE SEQUENCE [LARGE SCALE GENOMIC DNA]</scope>
    <source>
        <strain evidence="4">JCM 18302</strain>
    </source>
</reference>
<keyword evidence="2" id="KW-0472">Membrane</keyword>
<evidence type="ECO:0000256" key="1">
    <source>
        <dbReference type="SAM" id="MobiDB-lite"/>
    </source>
</evidence>
<organism evidence="3 4">
    <name type="scientific">Pseudonocardia adelaidensis</name>
    <dbReference type="NCBI Taxonomy" id="648754"/>
    <lineage>
        <taxon>Bacteria</taxon>
        <taxon>Bacillati</taxon>
        <taxon>Actinomycetota</taxon>
        <taxon>Actinomycetes</taxon>
        <taxon>Pseudonocardiales</taxon>
        <taxon>Pseudonocardiaceae</taxon>
        <taxon>Pseudonocardia</taxon>
    </lineage>
</organism>
<feature type="transmembrane region" description="Helical" evidence="2">
    <location>
        <begin position="37"/>
        <end position="60"/>
    </location>
</feature>
<proteinExistence type="predicted"/>
<keyword evidence="4" id="KW-1185">Reference proteome</keyword>
<keyword evidence="2" id="KW-1133">Transmembrane helix</keyword>
<dbReference type="EMBL" id="BAABJO010000013">
    <property type="protein sequence ID" value="GAA5124652.1"/>
    <property type="molecule type" value="Genomic_DNA"/>
</dbReference>